<evidence type="ECO:0000313" key="11">
    <source>
        <dbReference type="EMBL" id="GFG54673.1"/>
    </source>
</evidence>
<dbReference type="InterPro" id="IPR014043">
    <property type="entry name" value="Acyl_transferase_dom"/>
</dbReference>
<evidence type="ECO:0000259" key="9">
    <source>
        <dbReference type="PROSITE" id="PS52004"/>
    </source>
</evidence>
<dbReference type="GO" id="GO:0071770">
    <property type="term" value="P:DIM/DIP cell wall layer assembly"/>
    <property type="evidence" value="ECO:0007669"/>
    <property type="project" value="TreeGrafter"/>
</dbReference>
<dbReference type="FunFam" id="3.40.47.10:FF:000019">
    <property type="entry name" value="Polyketide synthase type I"/>
    <property type="match status" value="1"/>
</dbReference>
<dbReference type="PANTHER" id="PTHR43775">
    <property type="entry name" value="FATTY ACID SYNTHASE"/>
    <property type="match status" value="1"/>
</dbReference>
<dbReference type="PROSITE" id="PS50075">
    <property type="entry name" value="CARRIER"/>
    <property type="match status" value="2"/>
</dbReference>
<keyword evidence="13" id="KW-1185">Reference proteome</keyword>
<reference evidence="11" key="3">
    <citation type="submission" date="2020-02" db="EMBL/GenBank/DDBJ databases">
        <authorList>
            <person name="Matsumoto Y."/>
            <person name="Motooka D."/>
            <person name="Nakamura S."/>
        </authorList>
    </citation>
    <scope>NUCLEOTIDE SEQUENCE</scope>
    <source>
        <strain evidence="11">JCM 6377</strain>
    </source>
</reference>
<dbReference type="GO" id="GO:0005886">
    <property type="term" value="C:plasma membrane"/>
    <property type="evidence" value="ECO:0007669"/>
    <property type="project" value="TreeGrafter"/>
</dbReference>
<feature type="region of interest" description="N-terminal hotdog fold" evidence="6">
    <location>
        <begin position="975"/>
        <end position="1098"/>
    </location>
</feature>
<dbReference type="InterPro" id="IPR018201">
    <property type="entry name" value="Ketoacyl_synth_AS"/>
</dbReference>
<sequence>MTAAFDEDALRDWLVDYLVANIGCNPDEIDLDSSMHDLGLGSGDAVVLTGELSELLGRQVSPVEFWQYPTINALVKFLTGSPSEVEVVDSCGGSYLGEPVAVVGLGCRFPGGVGGPESLWRFVCEGRSSVGRLPADRWALFDDGSPEVGAALAATTRWGSFLSDVDAFDAEFFEISPREAAKMDPQQRLVLEVAYEALEHAGIAAPSLRQSLTGVFVGACLGEYGYLASADLSQVDAWSGTGGALSVIANRVSYFLDLRGPSVTVDTACSSSLVAVHLACQSLRTGDADLALAAGVNVVLSPAVTRSFDLANAMSPSGCCHAFDAAADGFVRGEGCGVAVLKRLSDARRDGDRVLAVVRGSAVNQDGRSNGLMAPNPAAQMAVLRAAYANAGLAPGEVDYVEAHGTGTLLGDPIEARALGTVLGRGRPPTNPLLIGAIKTNLGHLEAAAGIAGFCKAVLAVHSAHIPANACFDSPNPHIPFGDLRLRVVDAPMDWPVTGRPRRAGVSSFGFGGTNAHVVLEQAPVVEPAAGVPAPAVTTLVVSGKTTQRLEAMAAVLADWMEHDQPGVELADIAHTLNHHRTRHPLFATVCARNRTQAITALRELAAGRTTAGVVRAQHLPADARTVFVYPGSNSQWAGMGRQLLADEPAFAAAIADLEPIFVAQTGFSLQRALTSGESPSGERGVQPVTMAVQLALTALWRSYGVEPDAVIGHSMGEVSAAVVAGALSPAEGLYVITTRSRLMARLAGQGAMALLETDTHATEQLIADYPDVTIAVHASPRQTAIAGPPHQINALIAQVQQKALPVRRIDTQIAANTVLMDPISDELASALSALTPKSPKIPYLSTVATADSAVVLDAAHWVANLRHPLRLDQAIAAAARNHSTFIEISPHPEVADPIAAILESEPWSGCFALHTRTARVDDETLYFHSQLAALGVTPQANAAGRLVDIPPTPWLHSRYWVPNRSVRAGVTAAHPLLGTHVEMPSGREHVWQVRAHTERNPWLMNHAVHGQPVMPLAAFAEMVVAAGSAALGLPVGDVEVNRLETEQILALDGRTELTTQLVRDADDAVRVEIHSRSTGGRWCRHVVARVGVTRHGIPPQDCNTLSDVGTVVAPTDFYAARGRAGIQQGPPFTALTRIVRTPGETVHAEIVLPEEAGSTQGYGIHPVMLEAALQSLVAATPVEPLPVEVTYLPMSLGSIRLSGVMGRRARCRAESVSANDDGADLWGHVSVIDDAGTAIAEVRDVRLRRVERSMVPSTLDRATGDDAHRSGPSSDWSSMTAEEVCAELQAGLQAILARELQAPQTTLDINQPFPEMGLDSMMAMAVLREAQHLVGIDLSATMLWDHPTISSLARHLAESLAPELNTEHDDVDLDGSTSSSVLDALFDSVESEHFPSESGIR</sequence>
<dbReference type="Pfam" id="PF14765">
    <property type="entry name" value="PS-DH"/>
    <property type="match status" value="1"/>
</dbReference>
<dbReference type="GO" id="GO:0004315">
    <property type="term" value="F:3-oxoacyl-[acyl-carrier-protein] synthase activity"/>
    <property type="evidence" value="ECO:0007669"/>
    <property type="project" value="InterPro"/>
</dbReference>
<dbReference type="InterPro" id="IPR016035">
    <property type="entry name" value="Acyl_Trfase/lysoPLipase"/>
</dbReference>
<dbReference type="InterPro" id="IPR042104">
    <property type="entry name" value="PKS_dehydratase_sf"/>
</dbReference>
<proteinExistence type="predicted"/>
<dbReference type="SUPFAM" id="SSF47336">
    <property type="entry name" value="ACP-like"/>
    <property type="match status" value="2"/>
</dbReference>
<dbReference type="InterPro" id="IPR020806">
    <property type="entry name" value="PKS_PP-bd"/>
</dbReference>
<dbReference type="InterPro" id="IPR020807">
    <property type="entry name" value="PKS_DH"/>
</dbReference>
<dbReference type="Proteomes" id="UP000220914">
    <property type="component" value="Unassembled WGS sequence"/>
</dbReference>
<keyword evidence="5" id="KW-0511">Multifunctional enzyme</keyword>
<accession>A0A2A7N3B5</accession>
<protein>
    <recommendedName>
        <fullName evidence="15">Polyketide synthase</fullName>
    </recommendedName>
</protein>
<keyword evidence="1" id="KW-0596">Phosphopantetheine</keyword>
<dbReference type="InterPro" id="IPR014030">
    <property type="entry name" value="Ketoacyl_synth_N"/>
</dbReference>
<dbReference type="Proteomes" id="UP000465302">
    <property type="component" value="Unassembled WGS sequence"/>
</dbReference>
<dbReference type="InterPro" id="IPR049551">
    <property type="entry name" value="PKS_DH_C"/>
</dbReference>
<dbReference type="SMART" id="SM00825">
    <property type="entry name" value="PKS_KS"/>
    <property type="match status" value="1"/>
</dbReference>
<dbReference type="InterPro" id="IPR050091">
    <property type="entry name" value="PKS_NRPS_Biosynth_Enz"/>
</dbReference>
<dbReference type="Pfam" id="PF00698">
    <property type="entry name" value="Acyl_transf_1"/>
    <property type="match status" value="1"/>
</dbReference>
<dbReference type="InterPro" id="IPR006162">
    <property type="entry name" value="Ppantetheine_attach_site"/>
</dbReference>
<dbReference type="SUPFAM" id="SSF53901">
    <property type="entry name" value="Thiolase-like"/>
    <property type="match status" value="1"/>
</dbReference>
<evidence type="ECO:0008006" key="15">
    <source>
        <dbReference type="Google" id="ProtNLM"/>
    </source>
</evidence>
<dbReference type="EMBL" id="BLKS01000002">
    <property type="protein sequence ID" value="GFG54673.1"/>
    <property type="molecule type" value="Genomic_DNA"/>
</dbReference>
<dbReference type="InterPro" id="IPR020841">
    <property type="entry name" value="PKS_Beta-ketoAc_synthase_dom"/>
</dbReference>
<dbReference type="PROSITE" id="PS52004">
    <property type="entry name" value="KS3_2"/>
    <property type="match status" value="1"/>
</dbReference>
<evidence type="ECO:0000256" key="7">
    <source>
        <dbReference type="SAM" id="MobiDB-lite"/>
    </source>
</evidence>
<feature type="domain" description="PKS/mFAS DH" evidence="10">
    <location>
        <begin position="975"/>
        <end position="1257"/>
    </location>
</feature>
<dbReference type="PROSITE" id="PS00606">
    <property type="entry name" value="KS3_1"/>
    <property type="match status" value="1"/>
</dbReference>
<dbReference type="InterPro" id="IPR016036">
    <property type="entry name" value="Malonyl_transacylase_ACP-bd"/>
</dbReference>
<comment type="caution">
    <text evidence="6">Lacks conserved residue(s) required for the propagation of feature annotation.</text>
</comment>
<dbReference type="InterPro" id="IPR036736">
    <property type="entry name" value="ACP-like_sf"/>
</dbReference>
<evidence type="ECO:0000313" key="14">
    <source>
        <dbReference type="Proteomes" id="UP000465302"/>
    </source>
</evidence>
<dbReference type="GO" id="GO:0006633">
    <property type="term" value="P:fatty acid biosynthetic process"/>
    <property type="evidence" value="ECO:0007669"/>
    <property type="project" value="InterPro"/>
</dbReference>
<dbReference type="Pfam" id="PF00550">
    <property type="entry name" value="PP-binding"/>
    <property type="match status" value="2"/>
</dbReference>
<evidence type="ECO:0000256" key="3">
    <source>
        <dbReference type="ARBA" id="ARBA00022679"/>
    </source>
</evidence>
<evidence type="ECO:0000259" key="10">
    <source>
        <dbReference type="PROSITE" id="PS52019"/>
    </source>
</evidence>
<dbReference type="InterPro" id="IPR001227">
    <property type="entry name" value="Ac_transferase_dom_sf"/>
</dbReference>
<keyword evidence="3" id="KW-0808">Transferase</keyword>
<dbReference type="PANTHER" id="PTHR43775:SF37">
    <property type="entry name" value="SI:DKEY-61P9.11"/>
    <property type="match status" value="1"/>
</dbReference>
<reference evidence="11 14" key="2">
    <citation type="journal article" date="2019" name="Emerg. Microbes Infect.">
        <title>Comprehensive subspecies identification of 175 nontuberculous mycobacteria species based on 7547 genomic profiles.</title>
        <authorList>
            <person name="Matsumoto Y."/>
            <person name="Kinjo T."/>
            <person name="Motooka D."/>
            <person name="Nabeya D."/>
            <person name="Jung N."/>
            <person name="Uechi K."/>
            <person name="Horii T."/>
            <person name="Iida T."/>
            <person name="Fujita J."/>
            <person name="Nakamura S."/>
        </authorList>
    </citation>
    <scope>NUCLEOTIDE SEQUENCE [LARGE SCALE GENOMIC DNA]</scope>
    <source>
        <strain evidence="11 14">JCM 6377</strain>
    </source>
</reference>
<dbReference type="SMART" id="SM01294">
    <property type="entry name" value="PKS_PP_betabranch"/>
    <property type="match status" value="1"/>
</dbReference>
<dbReference type="Gene3D" id="3.40.47.10">
    <property type="match status" value="1"/>
</dbReference>
<dbReference type="Pfam" id="PF16197">
    <property type="entry name" value="KAsynt_C_assoc"/>
    <property type="match status" value="1"/>
</dbReference>
<dbReference type="InterPro" id="IPR049900">
    <property type="entry name" value="PKS_mFAS_DH"/>
</dbReference>
<reference evidence="12 13" key="1">
    <citation type="submission" date="2017-10" db="EMBL/GenBank/DDBJ databases">
        <title>The new phylogeny of genus Mycobacterium.</title>
        <authorList>
            <person name="Tortoli E."/>
            <person name="Trovato A."/>
            <person name="Cirillo D.M."/>
        </authorList>
    </citation>
    <scope>NUCLEOTIDE SEQUENCE [LARGE SCALE GENOMIC DNA]</scope>
    <source>
        <strain evidence="12 13">CCUG37673</strain>
    </source>
</reference>
<dbReference type="GO" id="GO:0031177">
    <property type="term" value="F:phosphopantetheine binding"/>
    <property type="evidence" value="ECO:0007669"/>
    <property type="project" value="InterPro"/>
</dbReference>
<dbReference type="InterPro" id="IPR009081">
    <property type="entry name" value="PP-bd_ACP"/>
</dbReference>
<dbReference type="PROSITE" id="PS52019">
    <property type="entry name" value="PKS_MFAS_DH"/>
    <property type="match status" value="1"/>
</dbReference>
<dbReference type="InterPro" id="IPR049552">
    <property type="entry name" value="PKS_DH_N"/>
</dbReference>
<feature type="domain" description="Carrier" evidence="8">
    <location>
        <begin position="8"/>
        <end position="82"/>
    </location>
</feature>
<dbReference type="GO" id="GO:0005737">
    <property type="term" value="C:cytoplasm"/>
    <property type="evidence" value="ECO:0007669"/>
    <property type="project" value="TreeGrafter"/>
</dbReference>
<name>A0A2A7N3B5_MYCAG</name>
<evidence type="ECO:0000256" key="6">
    <source>
        <dbReference type="PROSITE-ProRule" id="PRU01363"/>
    </source>
</evidence>
<evidence type="ECO:0000256" key="4">
    <source>
        <dbReference type="ARBA" id="ARBA00022857"/>
    </source>
</evidence>
<dbReference type="Pfam" id="PF21089">
    <property type="entry name" value="PKS_DH_N"/>
    <property type="match status" value="1"/>
</dbReference>
<dbReference type="SUPFAM" id="SSF52151">
    <property type="entry name" value="FabD/lysophospholipase-like"/>
    <property type="match status" value="1"/>
</dbReference>
<dbReference type="Pfam" id="PF02801">
    <property type="entry name" value="Ketoacyl-synt_C"/>
    <property type="match status" value="1"/>
</dbReference>
<dbReference type="CDD" id="cd00833">
    <property type="entry name" value="PKS"/>
    <property type="match status" value="1"/>
</dbReference>
<feature type="region of interest" description="C-terminal hotdog fold" evidence="6">
    <location>
        <begin position="1110"/>
        <end position="1257"/>
    </location>
</feature>
<dbReference type="Gene3D" id="1.10.1200.10">
    <property type="entry name" value="ACP-like"/>
    <property type="match status" value="2"/>
</dbReference>
<dbReference type="SMART" id="SM00826">
    <property type="entry name" value="PKS_DH"/>
    <property type="match status" value="1"/>
</dbReference>
<dbReference type="PROSITE" id="PS00012">
    <property type="entry name" value="PHOSPHOPANTETHEINE"/>
    <property type="match status" value="1"/>
</dbReference>
<dbReference type="FunFam" id="3.30.70.250:FF:000003">
    <property type="entry name" value="Polyketide beta-ketoacyl synthase Pks3"/>
    <property type="match status" value="1"/>
</dbReference>
<evidence type="ECO:0000313" key="13">
    <source>
        <dbReference type="Proteomes" id="UP000220914"/>
    </source>
</evidence>
<evidence type="ECO:0000256" key="2">
    <source>
        <dbReference type="ARBA" id="ARBA00022553"/>
    </source>
</evidence>
<organism evidence="12 13">
    <name type="scientific">Mycolicibacterium agri</name>
    <name type="common">Mycobacterium agri</name>
    <dbReference type="NCBI Taxonomy" id="36811"/>
    <lineage>
        <taxon>Bacteria</taxon>
        <taxon>Bacillati</taxon>
        <taxon>Actinomycetota</taxon>
        <taxon>Actinomycetes</taxon>
        <taxon>Mycobacteriales</taxon>
        <taxon>Mycobacteriaceae</taxon>
        <taxon>Mycolicibacterium</taxon>
    </lineage>
</organism>
<feature type="region of interest" description="Disordered" evidence="7">
    <location>
        <begin position="1258"/>
        <end position="1278"/>
    </location>
</feature>
<dbReference type="Gene3D" id="3.10.129.110">
    <property type="entry name" value="Polyketide synthase dehydratase"/>
    <property type="match status" value="1"/>
</dbReference>
<gene>
    <name evidence="12" type="ORF">CQY20_14395</name>
    <name evidence="11" type="ORF">MAGR_61140</name>
</gene>
<feature type="domain" description="Carrier" evidence="8">
    <location>
        <begin position="1284"/>
        <end position="1361"/>
    </location>
</feature>
<evidence type="ECO:0000256" key="1">
    <source>
        <dbReference type="ARBA" id="ARBA00022450"/>
    </source>
</evidence>
<keyword evidence="4" id="KW-0521">NADP</keyword>
<evidence type="ECO:0000313" key="12">
    <source>
        <dbReference type="EMBL" id="PEG37908.1"/>
    </source>
</evidence>
<dbReference type="SMART" id="SM00827">
    <property type="entry name" value="PKS_AT"/>
    <property type="match status" value="1"/>
</dbReference>
<dbReference type="EMBL" id="PDCP01000023">
    <property type="protein sequence ID" value="PEG37908.1"/>
    <property type="molecule type" value="Genomic_DNA"/>
</dbReference>
<dbReference type="Gene3D" id="3.40.366.10">
    <property type="entry name" value="Malonyl-Coenzyme A Acyl Carrier Protein, domain 2"/>
    <property type="match status" value="1"/>
</dbReference>
<dbReference type="InterPro" id="IPR016039">
    <property type="entry name" value="Thiolase-like"/>
</dbReference>
<dbReference type="OrthoDB" id="9778690at2"/>
<dbReference type="SMART" id="SM00823">
    <property type="entry name" value="PKS_PP"/>
    <property type="match status" value="2"/>
</dbReference>
<dbReference type="Pfam" id="PF00109">
    <property type="entry name" value="ketoacyl-synt"/>
    <property type="match status" value="1"/>
</dbReference>
<dbReference type="InterPro" id="IPR032821">
    <property type="entry name" value="PKS_assoc"/>
</dbReference>
<dbReference type="SUPFAM" id="SSF55048">
    <property type="entry name" value="Probable ACP-binding domain of malonyl-CoA ACP transacylase"/>
    <property type="match status" value="1"/>
</dbReference>
<comment type="caution">
    <text evidence="12">The sequence shown here is derived from an EMBL/GenBank/DDBJ whole genome shotgun (WGS) entry which is preliminary data.</text>
</comment>
<evidence type="ECO:0000259" key="8">
    <source>
        <dbReference type="PROSITE" id="PS50075"/>
    </source>
</evidence>
<evidence type="ECO:0000256" key="5">
    <source>
        <dbReference type="ARBA" id="ARBA00023268"/>
    </source>
</evidence>
<dbReference type="GO" id="GO:0004312">
    <property type="term" value="F:fatty acid synthase activity"/>
    <property type="evidence" value="ECO:0007669"/>
    <property type="project" value="TreeGrafter"/>
</dbReference>
<dbReference type="Gene3D" id="3.30.70.3290">
    <property type="match status" value="1"/>
</dbReference>
<dbReference type="InterPro" id="IPR014031">
    <property type="entry name" value="Ketoacyl_synth_C"/>
</dbReference>
<feature type="domain" description="Ketosynthase family 3 (KS3)" evidence="9">
    <location>
        <begin position="97"/>
        <end position="522"/>
    </location>
</feature>
<keyword evidence="2" id="KW-0597">Phosphoprotein</keyword>